<keyword evidence="7" id="KW-1185">Reference proteome</keyword>
<protein>
    <submittedName>
        <fullName evidence="6">RNA recognition motif domain containing protein</fullName>
    </submittedName>
</protein>
<dbReference type="GO" id="GO:0005737">
    <property type="term" value="C:cytoplasm"/>
    <property type="evidence" value="ECO:0007669"/>
    <property type="project" value="UniProtKB-ARBA"/>
</dbReference>
<dbReference type="Gene3D" id="3.30.70.330">
    <property type="match status" value="3"/>
</dbReference>
<dbReference type="RefSeq" id="XP_004336125.1">
    <property type="nucleotide sequence ID" value="XM_004336077.1"/>
</dbReference>
<sequence length="458" mass="48682">MEQPTTESTEQVATTAPTSAEPQPAESTEQQQPQESPAQESAPSSAPPQPTPSSETPAQPQVTSATSEAAPITYTADPALVAAMQLQQQQHQQLASLNKPFGAVKLFIGQLPKSMTEPYIGPLFAPFGNLVEVAIIRNRATGESRGCAFVTYDNADSAELAIETLHNKQTLPGMTSPIQVKYAHGGGGDAPRYTPAPVPDYGMPGMDNMTEFKLFIGMLPRTVGEDGLRAIFQPYGSIIEVVVLREPDGSSRGCAFVKYHRREDAVNAINACNGQMFFQGQTNPLTVKFADGGRRNAGGGMGGMGMGGMGMGMGMGGQDAMMAQAQQLQLQMLMAQQYGQYGGGVDMNMLTSMAMGRGTPAPSGMSNQAQGPPGANLFIYHLPTHYGDGDLLTLFSPFGQILSVKVFLDKMTMVSKGFGFVSYASADSARLAIENMDGLQVGEKRLKVQLKKSRGAPY</sequence>
<keyword evidence="1" id="KW-0677">Repeat</keyword>
<dbReference type="GeneID" id="14914694"/>
<dbReference type="GO" id="GO:0010629">
    <property type="term" value="P:negative regulation of gene expression"/>
    <property type="evidence" value="ECO:0007669"/>
    <property type="project" value="UniProtKB-ARBA"/>
</dbReference>
<gene>
    <name evidence="6" type="ORF">ACA1_322080</name>
</gene>
<feature type="domain" description="RRM" evidence="5">
    <location>
        <begin position="375"/>
        <end position="453"/>
    </location>
</feature>
<feature type="domain" description="RRM" evidence="5">
    <location>
        <begin position="212"/>
        <end position="292"/>
    </location>
</feature>
<evidence type="ECO:0000256" key="4">
    <source>
        <dbReference type="SAM" id="MobiDB-lite"/>
    </source>
</evidence>
<dbReference type="Proteomes" id="UP000011083">
    <property type="component" value="Unassembled WGS sequence"/>
</dbReference>
<dbReference type="InterPro" id="IPR000504">
    <property type="entry name" value="RRM_dom"/>
</dbReference>
<dbReference type="GO" id="GO:0009967">
    <property type="term" value="P:positive regulation of signal transduction"/>
    <property type="evidence" value="ECO:0007669"/>
    <property type="project" value="UniProtKB-ARBA"/>
</dbReference>
<dbReference type="STRING" id="1257118.L8GMC2"/>
<name>L8GMC2_ACACF</name>
<dbReference type="InterPro" id="IPR002343">
    <property type="entry name" value="Hud_Sxl_RNA"/>
</dbReference>
<dbReference type="SMART" id="SM00360">
    <property type="entry name" value="RRM"/>
    <property type="match status" value="3"/>
</dbReference>
<dbReference type="OrthoDB" id="410044at2759"/>
<dbReference type="GO" id="GO:1990904">
    <property type="term" value="C:ribonucleoprotein complex"/>
    <property type="evidence" value="ECO:0007669"/>
    <property type="project" value="InterPro"/>
</dbReference>
<evidence type="ECO:0000259" key="5">
    <source>
        <dbReference type="PROSITE" id="PS50102"/>
    </source>
</evidence>
<feature type="region of interest" description="Disordered" evidence="4">
    <location>
        <begin position="1"/>
        <end position="67"/>
    </location>
</feature>
<dbReference type="VEuPathDB" id="AmoebaDB:ACA1_322080"/>
<dbReference type="FunFam" id="3.30.70.330:FF:000383">
    <property type="entry name" value="Sex lethal, isoform D"/>
    <property type="match status" value="1"/>
</dbReference>
<evidence type="ECO:0000313" key="6">
    <source>
        <dbReference type="EMBL" id="ELR14112.1"/>
    </source>
</evidence>
<dbReference type="FunFam" id="3.30.70.330:FF:000013">
    <property type="entry name" value="CUGBP Elav-like family member 1 isoform 2"/>
    <property type="match status" value="1"/>
</dbReference>
<dbReference type="PRINTS" id="PR00961">
    <property type="entry name" value="HUDSXLRNA"/>
</dbReference>
<evidence type="ECO:0000256" key="2">
    <source>
        <dbReference type="ARBA" id="ARBA00022884"/>
    </source>
</evidence>
<accession>L8GMC2</accession>
<dbReference type="CDD" id="cd12362">
    <property type="entry name" value="RRM3_CELF1-6"/>
    <property type="match status" value="1"/>
</dbReference>
<evidence type="ECO:0000313" key="7">
    <source>
        <dbReference type="Proteomes" id="UP000011083"/>
    </source>
</evidence>
<feature type="compositionally biased region" description="Low complexity" evidence="4">
    <location>
        <begin position="52"/>
        <end position="61"/>
    </location>
</feature>
<dbReference type="Pfam" id="PF00076">
    <property type="entry name" value="RRM_1"/>
    <property type="match status" value="3"/>
</dbReference>
<feature type="compositionally biased region" description="Polar residues" evidence="4">
    <location>
        <begin position="1"/>
        <end position="18"/>
    </location>
</feature>
<dbReference type="OMA" id="QYAAMYP"/>
<proteinExistence type="predicted"/>
<reference evidence="6 7" key="1">
    <citation type="journal article" date="2013" name="Genome Biol.">
        <title>Genome of Acanthamoeba castellanii highlights extensive lateral gene transfer and early evolution of tyrosine kinase signaling.</title>
        <authorList>
            <person name="Clarke M."/>
            <person name="Lohan A.J."/>
            <person name="Liu B."/>
            <person name="Lagkouvardos I."/>
            <person name="Roy S."/>
            <person name="Zafar N."/>
            <person name="Bertelli C."/>
            <person name="Schilde C."/>
            <person name="Kianianmomeni A."/>
            <person name="Burglin T.R."/>
            <person name="Frech C."/>
            <person name="Turcotte B."/>
            <person name="Kopec K.O."/>
            <person name="Synnott J.M."/>
            <person name="Choo C."/>
            <person name="Paponov I."/>
            <person name="Finkler A."/>
            <person name="Soon Heng Tan C."/>
            <person name="Hutchins A.P."/>
            <person name="Weinmeier T."/>
            <person name="Rattei T."/>
            <person name="Chu J.S."/>
            <person name="Gimenez G."/>
            <person name="Irimia M."/>
            <person name="Rigden D.J."/>
            <person name="Fitzpatrick D.A."/>
            <person name="Lorenzo-Morales J."/>
            <person name="Bateman A."/>
            <person name="Chiu C.H."/>
            <person name="Tang P."/>
            <person name="Hegemann P."/>
            <person name="Fromm H."/>
            <person name="Raoult D."/>
            <person name="Greub G."/>
            <person name="Miranda-Saavedra D."/>
            <person name="Chen N."/>
            <person name="Nash P."/>
            <person name="Ginger M.L."/>
            <person name="Horn M."/>
            <person name="Schaap P."/>
            <person name="Caler L."/>
            <person name="Loftus B."/>
        </authorList>
    </citation>
    <scope>NUCLEOTIDE SEQUENCE [LARGE SCALE GENOMIC DNA]</scope>
    <source>
        <strain evidence="6 7">Neff</strain>
    </source>
</reference>
<dbReference type="EMBL" id="KB008072">
    <property type="protein sequence ID" value="ELR14112.1"/>
    <property type="molecule type" value="Genomic_DNA"/>
</dbReference>
<keyword evidence="2 3" id="KW-0694">RNA-binding</keyword>
<dbReference type="GO" id="GO:0003729">
    <property type="term" value="F:mRNA binding"/>
    <property type="evidence" value="ECO:0007669"/>
    <property type="project" value="UniProtKB-ARBA"/>
</dbReference>
<dbReference type="InterPro" id="IPR012677">
    <property type="entry name" value="Nucleotide-bd_a/b_plait_sf"/>
</dbReference>
<dbReference type="KEGG" id="acan:ACA1_322080"/>
<dbReference type="AlphaFoldDB" id="L8GMC2"/>
<evidence type="ECO:0000256" key="1">
    <source>
        <dbReference type="ARBA" id="ARBA00022737"/>
    </source>
</evidence>
<dbReference type="SUPFAM" id="SSF54928">
    <property type="entry name" value="RNA-binding domain, RBD"/>
    <property type="match status" value="2"/>
</dbReference>
<dbReference type="PANTHER" id="PTHR24012">
    <property type="entry name" value="RNA BINDING PROTEIN"/>
    <property type="match status" value="1"/>
</dbReference>
<organism evidence="6 7">
    <name type="scientific">Acanthamoeba castellanii (strain ATCC 30010 / Neff)</name>
    <dbReference type="NCBI Taxonomy" id="1257118"/>
    <lineage>
        <taxon>Eukaryota</taxon>
        <taxon>Amoebozoa</taxon>
        <taxon>Discosea</taxon>
        <taxon>Longamoebia</taxon>
        <taxon>Centramoebida</taxon>
        <taxon>Acanthamoebidae</taxon>
        <taxon>Acanthamoeba</taxon>
    </lineage>
</organism>
<feature type="compositionally biased region" description="Low complexity" evidence="4">
    <location>
        <begin position="20"/>
        <end position="44"/>
    </location>
</feature>
<dbReference type="CDD" id="cd12361">
    <property type="entry name" value="RRM1_2_CELF1-6_like"/>
    <property type="match status" value="1"/>
</dbReference>
<feature type="domain" description="RRM" evidence="5">
    <location>
        <begin position="104"/>
        <end position="185"/>
    </location>
</feature>
<dbReference type="PROSITE" id="PS50102">
    <property type="entry name" value="RRM"/>
    <property type="match status" value="3"/>
</dbReference>
<dbReference type="InterPro" id="IPR035979">
    <property type="entry name" value="RBD_domain_sf"/>
</dbReference>
<evidence type="ECO:0000256" key="3">
    <source>
        <dbReference type="PROSITE-ProRule" id="PRU00176"/>
    </source>
</evidence>